<name>A0ABZ3II08_9FIRM</name>
<keyword evidence="2" id="KW-1185">Reference proteome</keyword>
<proteinExistence type="predicted"/>
<evidence type="ECO:0008006" key="3">
    <source>
        <dbReference type="Google" id="ProtNLM"/>
    </source>
</evidence>
<reference evidence="1" key="1">
    <citation type="submission" date="2024-05" db="EMBL/GenBank/DDBJ databases">
        <title>Isolation and characterization of Sporomusa carbonis sp. nov., a carboxydotrophic hydrogenogen in the genus of Sporomusa isolated from a charcoal burning pile.</title>
        <authorList>
            <person name="Boeer T."/>
            <person name="Rosenbaum F."/>
            <person name="Eysell L."/>
            <person name="Mueller V."/>
            <person name="Daniel R."/>
            <person name="Poehlein A."/>
        </authorList>
    </citation>
    <scope>NUCLEOTIDE SEQUENCE [LARGE SCALE GENOMIC DNA]</scope>
    <source>
        <strain evidence="1">DSM 10669</strain>
    </source>
</reference>
<dbReference type="EMBL" id="CP155573">
    <property type="protein sequence ID" value="XFO65250.1"/>
    <property type="molecule type" value="Genomic_DNA"/>
</dbReference>
<organism evidence="1 2">
    <name type="scientific">Sporomusa silvacetica DSM 10669</name>
    <dbReference type="NCBI Taxonomy" id="1123289"/>
    <lineage>
        <taxon>Bacteria</taxon>
        <taxon>Bacillati</taxon>
        <taxon>Bacillota</taxon>
        <taxon>Negativicutes</taxon>
        <taxon>Selenomonadales</taxon>
        <taxon>Sporomusaceae</taxon>
        <taxon>Sporomusa</taxon>
    </lineage>
</organism>
<dbReference type="Proteomes" id="UP000216752">
    <property type="component" value="Chromosome"/>
</dbReference>
<gene>
    <name evidence="1" type="ORF">SPSIL_013590</name>
</gene>
<protein>
    <recommendedName>
        <fullName evidence="3">Secreted protein</fullName>
    </recommendedName>
</protein>
<evidence type="ECO:0000313" key="1">
    <source>
        <dbReference type="EMBL" id="XFO65250.1"/>
    </source>
</evidence>
<evidence type="ECO:0000313" key="2">
    <source>
        <dbReference type="Proteomes" id="UP000216752"/>
    </source>
</evidence>
<sequence>MGSIMILLSVICNLAESRLPTEEGTRGQVICPQKTSGRRVIVITRCYFTNFWDSTPVPPSLSFPTFVPDNGMIRKTGDKCGTIMIIFCLKKRFNNPTVVL</sequence>
<accession>A0ABZ3II08</accession>